<evidence type="ECO:0000313" key="3">
    <source>
        <dbReference type="Proteomes" id="UP000247792"/>
    </source>
</evidence>
<feature type="transmembrane region" description="Helical" evidence="1">
    <location>
        <begin position="21"/>
        <end position="43"/>
    </location>
</feature>
<evidence type="ECO:0000256" key="1">
    <source>
        <dbReference type="SAM" id="Phobius"/>
    </source>
</evidence>
<feature type="transmembrane region" description="Helical" evidence="1">
    <location>
        <begin position="199"/>
        <end position="218"/>
    </location>
</feature>
<dbReference type="Proteomes" id="UP000247792">
    <property type="component" value="Unassembled WGS sequence"/>
</dbReference>
<protein>
    <submittedName>
        <fullName evidence="2">Uncharacterized protein</fullName>
    </submittedName>
</protein>
<dbReference type="RefSeq" id="WP_110255619.1">
    <property type="nucleotide sequence ID" value="NZ_QJKB01000004.1"/>
</dbReference>
<organism evidence="2 3">
    <name type="scientific">Undibacterium pigrum</name>
    <dbReference type="NCBI Taxonomy" id="401470"/>
    <lineage>
        <taxon>Bacteria</taxon>
        <taxon>Pseudomonadati</taxon>
        <taxon>Pseudomonadota</taxon>
        <taxon>Betaproteobacteria</taxon>
        <taxon>Burkholderiales</taxon>
        <taxon>Oxalobacteraceae</taxon>
        <taxon>Undibacterium</taxon>
    </lineage>
</organism>
<feature type="transmembrane region" description="Helical" evidence="1">
    <location>
        <begin position="49"/>
        <end position="69"/>
    </location>
</feature>
<keyword evidence="1" id="KW-1133">Transmembrane helix</keyword>
<keyword evidence="3" id="KW-1185">Reference proteome</keyword>
<keyword evidence="1" id="KW-0472">Membrane</keyword>
<gene>
    <name evidence="2" type="ORF">DFR42_10455</name>
</gene>
<sequence length="219" mass="23499">MAIKTILNVSALAGVKITSRIIGYTVFGLFLNLVLFLFFASWAGRGQSGVPMLLLGLASLLAPVLYFLMGKKQGIATALQFLAERHGSDLSQFVVSKLTENYPQLLDKAHSAGNTGAAIHEKITAQLNKMSEQSALNKLIVDTLLQKFDFISVVSRAIENNPAAGSENREETADKIAKTLEEKLNANDLKPDLSAPGKLVAGNVAVALVCASILPMIFR</sequence>
<accession>A0A318J6E4</accession>
<name>A0A318J6E4_9BURK</name>
<dbReference type="AlphaFoldDB" id="A0A318J6E4"/>
<keyword evidence="1" id="KW-0812">Transmembrane</keyword>
<dbReference type="OrthoDB" id="9918192at2"/>
<reference evidence="2 3" key="1">
    <citation type="submission" date="2018-05" db="EMBL/GenBank/DDBJ databases">
        <title>Genomic Encyclopedia of Type Strains, Phase IV (KMG-IV): sequencing the most valuable type-strain genomes for metagenomic binning, comparative biology and taxonomic classification.</title>
        <authorList>
            <person name="Goeker M."/>
        </authorList>
    </citation>
    <scope>NUCLEOTIDE SEQUENCE [LARGE SCALE GENOMIC DNA]</scope>
    <source>
        <strain evidence="2 3">DSM 19792</strain>
    </source>
</reference>
<evidence type="ECO:0000313" key="2">
    <source>
        <dbReference type="EMBL" id="PXX43054.1"/>
    </source>
</evidence>
<proteinExistence type="predicted"/>
<comment type="caution">
    <text evidence="2">The sequence shown here is derived from an EMBL/GenBank/DDBJ whole genome shotgun (WGS) entry which is preliminary data.</text>
</comment>
<dbReference type="EMBL" id="QJKB01000004">
    <property type="protein sequence ID" value="PXX43054.1"/>
    <property type="molecule type" value="Genomic_DNA"/>
</dbReference>